<sequence length="28" mass="3281">MDCLDIDAEFENDLDDIMSAWLACVRFE</sequence>
<gene>
    <name evidence="1" type="ORF">NT26_2131</name>
</gene>
<dbReference type="Proteomes" id="UP000010792">
    <property type="component" value="Chromosome"/>
</dbReference>
<dbReference type="EMBL" id="FO082820">
    <property type="protein sequence ID" value="CCF19855.1"/>
    <property type="molecule type" value="Genomic_DNA"/>
</dbReference>
<dbReference type="AlphaFoldDB" id="L0NFJ7"/>
<proteinExistence type="predicted"/>
<evidence type="ECO:0000313" key="2">
    <source>
        <dbReference type="Proteomes" id="UP000010792"/>
    </source>
</evidence>
<evidence type="ECO:0000313" key="1">
    <source>
        <dbReference type="EMBL" id="CCF19855.1"/>
    </source>
</evidence>
<name>L0NFJ7_9HYPH</name>
<dbReference type="KEGG" id="rht:NT26_2131"/>
<keyword evidence="2" id="KW-1185">Reference proteome</keyword>
<accession>L0NFJ7</accession>
<protein>
    <submittedName>
        <fullName evidence="1">Uncharacterized protein</fullName>
    </submittedName>
</protein>
<reference evidence="1 2" key="1">
    <citation type="journal article" date="2013" name="Genome Biol. Evol.">
        <title>Life in an arsenic-containing gold mine: genome and physiology of the autotrophic arsenite-oxidizing bacterium rhizobium sp. NT-26.</title>
        <authorList>
            <person name="Andres J."/>
            <person name="Arsene-Ploetze F."/>
            <person name="Barbe V."/>
            <person name="Brochier-Armanet C."/>
            <person name="Cleiss-Arnold J."/>
            <person name="Coppee J.Y."/>
            <person name="Dillies M.A."/>
            <person name="Geist"/>
            <person name="L"/>
            <person name="Joublin A."/>
            <person name="Koechler S."/>
            <person name="Lassalle F."/>
            <person name="Marchal M."/>
            <person name="Medigue C."/>
            <person name="Muller D."/>
            <person name="Nesme X."/>
            <person name="Plewniak F."/>
            <person name="Proux C."/>
            <person name="Ramirez-Bahena M.H."/>
            <person name="Schenowitz C."/>
            <person name="Sismeiro O."/>
            <person name="Vallenet D."/>
            <person name="Santini J.M."/>
            <person name="Bertin P.N."/>
        </authorList>
    </citation>
    <scope>NUCLEOTIDE SEQUENCE [LARGE SCALE GENOMIC DNA]</scope>
    <source>
        <strain evidence="1 2">NT-26</strain>
    </source>
</reference>
<organism evidence="1 2">
    <name type="scientific">Pseudorhizobium banfieldiae</name>
    <dbReference type="NCBI Taxonomy" id="1125847"/>
    <lineage>
        <taxon>Bacteria</taxon>
        <taxon>Pseudomonadati</taxon>
        <taxon>Pseudomonadota</taxon>
        <taxon>Alphaproteobacteria</taxon>
        <taxon>Hyphomicrobiales</taxon>
        <taxon>Rhizobiaceae</taxon>
        <taxon>Rhizobium/Agrobacterium group</taxon>
        <taxon>Pseudorhizobium</taxon>
    </lineage>
</organism>